<feature type="region of interest" description="Disordered" evidence="3">
    <location>
        <begin position="1365"/>
        <end position="1424"/>
    </location>
</feature>
<keyword evidence="1" id="KW-0677">Repeat</keyword>
<organism evidence="6">
    <name type="scientific">Candida tenuis (strain ATCC 10573 / BCRC 21748 / CBS 615 / JCM 9827 / NBRC 10315 / NRRL Y-1498 / VKM Y-70)</name>
    <name type="common">Yeast</name>
    <name type="synonym">Yamadazyma tenuis</name>
    <dbReference type="NCBI Taxonomy" id="590646"/>
    <lineage>
        <taxon>Eukaryota</taxon>
        <taxon>Fungi</taxon>
        <taxon>Dikarya</taxon>
        <taxon>Ascomycota</taxon>
        <taxon>Saccharomycotina</taxon>
        <taxon>Pichiomycetes</taxon>
        <taxon>Debaryomycetaceae</taxon>
        <taxon>Yamadazyma</taxon>
    </lineage>
</organism>
<evidence type="ECO:0000256" key="3">
    <source>
        <dbReference type="SAM" id="MobiDB-lite"/>
    </source>
</evidence>
<dbReference type="InterPro" id="IPR000408">
    <property type="entry name" value="Reg_chr_condens"/>
</dbReference>
<sequence length="1501" mass="171033">MTTEAHHERNISPPNPRPSTFAPSSLSKLTKDKLATRDVLGRNILHLVILWNRSDWLRHLLKNPEIKSIISKTDYESGWNCLHYIIFFKRLACYKVLLDYLKTANPGTNSLLLVNNSLLFDLIRCKDRARTTPLQLLDNDFKNMMWFPDHITEQDEILFSQRFLQEDPQVGKEGKETSDHTRKLRSLKDRHNWWDPKRLGSDIYMFGSNLNNNLGVGDSTDRHIPSKLMNSTFCEEDSQDYLDQPRFKAVKLSKNHSVILTKDGSLYSCGIGSRGRLGHGIDNMNNSYRFKKIEFFVGQTEKKIVKDFSISTDHTLAVTTSNEVFAWGLNSYGQIGYKSINNSNTNTSKEFSEPFEAEPRLVYGGDLKKNSLNIRGTAASKIHSLVYTKFDIFFWGLNIGQMGFPQDAKDSLDHKVYGSTFKGSIQHQPRCITLRDEIKFVQTCEACTCVVTSNNELHLYFQNQHVKLPRVQSRGSLDKNFHIFCPAKLSKPAVIVKVCMKSHENIALLLDSGDVVGFSVDVNSNLAKMSKSLRYSSLWKSHDRDLRVTDCDTSVDGSIALTTASGLVFMKDSNNRTRKNSMSETALPIPIKNKFRRIDYVNKITRVSCDENFASFGFIRDDIDQIPLKIQANTYMKDIEYLSILNEPNLYRKQNQLFSSENGSISYITDYIYPVYDEDEYESEDEDCTEVQDTKLKMDVLFNRYSNKFDATNNKRVRTRFTYEQIAESDMVSKKQYLKISPISLFIEQFSENIQQEDKNYDAIISFEDHPDMGIGFHQRIFRVRSPFFKKLLQVSEDQVFVKGNISGQFSGNRLIFNSGINVKAALILVHFIYTNRVISIWDDYPTGIHCPSDIKEIKHHFENLGRLFEVFDLFGNLTKDERFLKDMRSLYEVDQEDGDLTVILADGQVKCSSFILTSRSAFFETTLASRWNPGLNFLEFDKVSKCQFNLVLKHMYGFSDYSVFNDLRQKCDNKNEFIGALLEIIQIADELLLFQLKNLCQVAIKDLISLENVVVLLTYSNDLKAKKLFINCCWYIFNNLEIILLDPTFLAIPNEVLVKLENEIDLFDTDQGEHLRTTTGTEVVTSANRAISNQLVSEFIYNQKEFNKHFMSDARGFSSFEPLIDVKMDIKTDQPKRQRKSSRKSSSHQELRDELAEIRKAALTQVQQHGNESAIDVEDDFEVVKSSRKKSNGNIKKTVDFSLNSARSISPPSTLNSVPSSGNSSTSDLTRASSVSTSVRKPVHAPSSRIQNNNHEALFPVLGKQAPTPKPVPKPSEQTSFATGLSPHSKWASKSNGSSILKPLHMNKAAASCSFQSVNSVSLEPDWLTKKQKPKMAPSVKLSQKERKKLAIQTFDEPVGTPVQQTFSWGSEGSTSSFVQPAKDTRSFPTLGKAKRRSKSPSPKASPSPRAGTDVSQEANVSIESDSGSLSLIDIMLEESLKIEEARQNELQRKSLQEIQQEQEFARWWEEEAKRVQMQMQNISIKPQKNSKKKTRKVSN</sequence>
<evidence type="ECO:0000256" key="1">
    <source>
        <dbReference type="ARBA" id="ARBA00022737"/>
    </source>
</evidence>
<dbReference type="SUPFAM" id="SSF50985">
    <property type="entry name" value="RCC1/BLIP-II"/>
    <property type="match status" value="1"/>
</dbReference>
<dbReference type="Pfam" id="PF13540">
    <property type="entry name" value="RCC1_2"/>
    <property type="match status" value="2"/>
</dbReference>
<feature type="compositionally biased region" description="Low complexity" evidence="3">
    <location>
        <begin position="1214"/>
        <end position="1228"/>
    </location>
</feature>
<feature type="compositionally biased region" description="Basic and acidic residues" evidence="3">
    <location>
        <begin position="1"/>
        <end position="10"/>
    </location>
</feature>
<feature type="compositionally biased region" description="Polar residues" evidence="3">
    <location>
        <begin position="1365"/>
        <end position="1380"/>
    </location>
</feature>
<dbReference type="InterPro" id="IPR051625">
    <property type="entry name" value="Signaling_Regulatory_Domain"/>
</dbReference>
<feature type="domain" description="BTB" evidence="4">
    <location>
        <begin position="899"/>
        <end position="957"/>
    </location>
</feature>
<evidence type="ECO:0000313" key="5">
    <source>
        <dbReference type="EMBL" id="EGV66620.1"/>
    </source>
</evidence>
<evidence type="ECO:0000313" key="6">
    <source>
        <dbReference type="Proteomes" id="UP000000707"/>
    </source>
</evidence>
<dbReference type="Gene3D" id="3.30.710.10">
    <property type="entry name" value="Potassium Channel Kv1.1, Chain A"/>
    <property type="match status" value="1"/>
</dbReference>
<dbReference type="SUPFAM" id="SSF54695">
    <property type="entry name" value="POZ domain"/>
    <property type="match status" value="1"/>
</dbReference>
<protein>
    <recommendedName>
        <fullName evidence="4">BTB domain-containing protein</fullName>
    </recommendedName>
</protein>
<name>G3AWU4_CANTC</name>
<feature type="compositionally biased region" description="Basic residues" evidence="3">
    <location>
        <begin position="1490"/>
        <end position="1501"/>
    </location>
</feature>
<dbReference type="InterPro" id="IPR011333">
    <property type="entry name" value="SKP1/BTB/POZ_sf"/>
</dbReference>
<dbReference type="PROSITE" id="PS50012">
    <property type="entry name" value="RCC1_3"/>
    <property type="match status" value="3"/>
</dbReference>
<dbReference type="Proteomes" id="UP000000707">
    <property type="component" value="Unassembled WGS sequence"/>
</dbReference>
<dbReference type="PANTHER" id="PTHR22872:SF2">
    <property type="entry name" value="INHIBITOR OF BRUTON TYROSINE KINASE"/>
    <property type="match status" value="1"/>
</dbReference>
<proteinExistence type="predicted"/>
<keyword evidence="6" id="KW-1185">Reference proteome</keyword>
<reference evidence="5 6" key="1">
    <citation type="journal article" date="2011" name="Proc. Natl. Acad. Sci. U.S.A.">
        <title>Comparative genomics of xylose-fermenting fungi for enhanced biofuel production.</title>
        <authorList>
            <person name="Wohlbach D.J."/>
            <person name="Kuo A."/>
            <person name="Sato T.K."/>
            <person name="Potts K.M."/>
            <person name="Salamov A.A."/>
            <person name="LaButti K.M."/>
            <person name="Sun H."/>
            <person name="Clum A."/>
            <person name="Pangilinan J.L."/>
            <person name="Lindquist E.A."/>
            <person name="Lucas S."/>
            <person name="Lapidus A."/>
            <person name="Jin M."/>
            <person name="Gunawan C."/>
            <person name="Balan V."/>
            <person name="Dale B.E."/>
            <person name="Jeffries T.W."/>
            <person name="Zinkel R."/>
            <person name="Barry K.W."/>
            <person name="Grigoriev I.V."/>
            <person name="Gasch A.P."/>
        </authorList>
    </citation>
    <scope>NUCLEOTIDE SEQUENCE [LARGE SCALE GENOMIC DNA]</scope>
    <source>
        <strain evidence="6">ATCC 10573 / BCRC 21748 / CBS 615 / JCM 9827 / NBRC 10315 / NRRL Y-1498 / VKM Y-70</strain>
    </source>
</reference>
<dbReference type="STRING" id="590646.G3AWU4"/>
<feature type="repeat" description="RCC1" evidence="2">
    <location>
        <begin position="201"/>
        <end position="263"/>
    </location>
</feature>
<evidence type="ECO:0000259" key="4">
    <source>
        <dbReference type="PROSITE" id="PS50097"/>
    </source>
</evidence>
<feature type="compositionally biased region" description="Polar residues" evidence="3">
    <location>
        <begin position="1415"/>
        <end position="1424"/>
    </location>
</feature>
<feature type="region of interest" description="Disordered" evidence="3">
    <location>
        <begin position="1"/>
        <end position="25"/>
    </location>
</feature>
<dbReference type="OrthoDB" id="1893551at2759"/>
<dbReference type="GeneID" id="18250113"/>
<feature type="compositionally biased region" description="Basic residues" evidence="3">
    <location>
        <begin position="1138"/>
        <end position="1147"/>
    </location>
</feature>
<dbReference type="InterPro" id="IPR036770">
    <property type="entry name" value="Ankyrin_rpt-contain_sf"/>
</dbReference>
<feature type="region of interest" description="Disordered" evidence="3">
    <location>
        <begin position="1132"/>
        <end position="1153"/>
    </location>
</feature>
<dbReference type="Gene3D" id="2.130.10.30">
    <property type="entry name" value="Regulator of chromosome condensation 1/beta-lactamase-inhibitor protein II"/>
    <property type="match status" value="1"/>
</dbReference>
<dbReference type="InterPro" id="IPR009091">
    <property type="entry name" value="RCC1/BLIP-II"/>
</dbReference>
<dbReference type="eggNOG" id="KOG0783">
    <property type="taxonomic scope" value="Eukaryota"/>
</dbReference>
<dbReference type="PROSITE" id="PS50097">
    <property type="entry name" value="BTB"/>
    <property type="match status" value="2"/>
</dbReference>
<feature type="compositionally biased region" description="Polar residues" evidence="3">
    <location>
        <begin position="1229"/>
        <end position="1240"/>
    </location>
</feature>
<feature type="repeat" description="RCC1" evidence="2">
    <location>
        <begin position="322"/>
        <end position="390"/>
    </location>
</feature>
<dbReference type="SUPFAM" id="SSF48403">
    <property type="entry name" value="Ankyrin repeat"/>
    <property type="match status" value="1"/>
</dbReference>
<dbReference type="InterPro" id="IPR000210">
    <property type="entry name" value="BTB/POZ_dom"/>
</dbReference>
<gene>
    <name evidence="5" type="ORF">CANTEDRAFT_91790</name>
</gene>
<dbReference type="PANTHER" id="PTHR22872">
    <property type="entry name" value="BTK-BINDING PROTEIN-RELATED"/>
    <property type="match status" value="1"/>
</dbReference>
<accession>G3AWU4</accession>
<feature type="domain" description="BTB" evidence="4">
    <location>
        <begin position="761"/>
        <end position="838"/>
    </location>
</feature>
<evidence type="ECO:0000256" key="2">
    <source>
        <dbReference type="PROSITE-ProRule" id="PRU00235"/>
    </source>
</evidence>
<feature type="compositionally biased region" description="Low complexity" evidence="3">
    <location>
        <begin position="1401"/>
        <end position="1412"/>
    </location>
</feature>
<feature type="region of interest" description="Disordered" evidence="3">
    <location>
        <begin position="1482"/>
        <end position="1501"/>
    </location>
</feature>
<dbReference type="EMBL" id="GL996510">
    <property type="protein sequence ID" value="EGV66620.1"/>
    <property type="molecule type" value="Genomic_DNA"/>
</dbReference>
<dbReference type="KEGG" id="cten:18250113"/>
<dbReference type="Gene3D" id="1.25.40.20">
    <property type="entry name" value="Ankyrin repeat-containing domain"/>
    <property type="match status" value="1"/>
</dbReference>
<dbReference type="HOGENOM" id="CLU_004619_0_0_1"/>
<feature type="region of interest" description="Disordered" evidence="3">
    <location>
        <begin position="1206"/>
        <end position="1296"/>
    </location>
</feature>
<dbReference type="CDD" id="cd14733">
    <property type="entry name" value="BACK"/>
    <property type="match status" value="1"/>
</dbReference>
<feature type="repeat" description="RCC1" evidence="2">
    <location>
        <begin position="264"/>
        <end position="321"/>
    </location>
</feature>